<organism evidence="1 2">
    <name type="scientific">Vibrio cholerae</name>
    <dbReference type="NCBI Taxonomy" id="666"/>
    <lineage>
        <taxon>Bacteria</taxon>
        <taxon>Pseudomonadati</taxon>
        <taxon>Pseudomonadota</taxon>
        <taxon>Gammaproteobacteria</taxon>
        <taxon>Vibrionales</taxon>
        <taxon>Vibrionaceae</taxon>
        <taxon>Vibrio</taxon>
    </lineage>
</organism>
<protein>
    <submittedName>
        <fullName evidence="1">Uncharacterized protein</fullName>
    </submittedName>
</protein>
<accession>A0A655P5M3</accession>
<evidence type="ECO:0000313" key="2">
    <source>
        <dbReference type="Proteomes" id="UP000041770"/>
    </source>
</evidence>
<proteinExistence type="predicted"/>
<evidence type="ECO:0000313" key="1">
    <source>
        <dbReference type="EMBL" id="CSC65806.1"/>
    </source>
</evidence>
<gene>
    <name evidence="1" type="ORF">ERS013200_01915</name>
</gene>
<sequence>MGTLTRFTQFKNSTTSHHFAAVVDETLQHLFQVKQLRLTVIECHHVDTEGGLQLSVGIQVVQNHFANRITLTLNHNAHTVFVRLVTQCTDPFDFFLFHQLSDFFDQARFVHLIRDFADDNGFFAVLIGFDFRFRAHVNLAAAGFVRVNDAFTATDQRGGWEIWTRNVVHQLINGDRFIIDVG</sequence>
<dbReference type="EMBL" id="CWQY01000011">
    <property type="protein sequence ID" value="CSC65806.1"/>
    <property type="molecule type" value="Genomic_DNA"/>
</dbReference>
<name>A0A655P5M3_VIBCL</name>
<dbReference type="AlphaFoldDB" id="A0A655P5M3"/>
<reference evidence="1 2" key="1">
    <citation type="submission" date="2015-07" db="EMBL/GenBank/DDBJ databases">
        <authorList>
            <consortium name="Pathogen Informatics"/>
        </authorList>
    </citation>
    <scope>NUCLEOTIDE SEQUENCE [LARGE SCALE GENOMIC DNA]</scope>
    <source>
        <strain evidence="1 2">A316</strain>
    </source>
</reference>
<dbReference type="Proteomes" id="UP000041770">
    <property type="component" value="Unassembled WGS sequence"/>
</dbReference>